<protein>
    <submittedName>
        <fullName evidence="8">Chromate transporter</fullName>
    </submittedName>
</protein>
<dbReference type="EMBL" id="FZOJ01000009">
    <property type="protein sequence ID" value="SNS40940.1"/>
    <property type="molecule type" value="Genomic_DNA"/>
</dbReference>
<dbReference type="PANTHER" id="PTHR43663">
    <property type="entry name" value="CHROMATE TRANSPORT PROTEIN-RELATED"/>
    <property type="match status" value="1"/>
</dbReference>
<evidence type="ECO:0000256" key="5">
    <source>
        <dbReference type="ARBA" id="ARBA00022989"/>
    </source>
</evidence>
<reference evidence="9" key="1">
    <citation type="submission" date="2017-06" db="EMBL/GenBank/DDBJ databases">
        <authorList>
            <person name="Varghese N."/>
            <person name="Submissions S."/>
        </authorList>
    </citation>
    <scope>NUCLEOTIDE SEQUENCE [LARGE SCALE GENOMIC DNA]</scope>
    <source>
        <strain evidence="9">SCA</strain>
    </source>
</reference>
<dbReference type="Pfam" id="PF02417">
    <property type="entry name" value="Chromate_transp"/>
    <property type="match status" value="1"/>
</dbReference>
<dbReference type="GO" id="GO:0015109">
    <property type="term" value="F:chromate transmembrane transporter activity"/>
    <property type="evidence" value="ECO:0007669"/>
    <property type="project" value="InterPro"/>
</dbReference>
<keyword evidence="9" id="KW-1185">Reference proteome</keyword>
<dbReference type="AlphaFoldDB" id="A0A239E863"/>
<evidence type="ECO:0000256" key="7">
    <source>
        <dbReference type="SAM" id="Phobius"/>
    </source>
</evidence>
<keyword evidence="5 7" id="KW-1133">Transmembrane helix</keyword>
<evidence type="ECO:0000256" key="4">
    <source>
        <dbReference type="ARBA" id="ARBA00022692"/>
    </source>
</evidence>
<comment type="similarity">
    <text evidence="2">Belongs to the chromate ion transporter (CHR) (TC 2.A.51) family.</text>
</comment>
<keyword evidence="3" id="KW-1003">Cell membrane</keyword>
<comment type="subcellular location">
    <subcellularLocation>
        <location evidence="1">Cell membrane</location>
        <topology evidence="1">Multi-pass membrane protein</topology>
    </subcellularLocation>
</comment>
<feature type="transmembrane region" description="Helical" evidence="7">
    <location>
        <begin position="108"/>
        <end position="129"/>
    </location>
</feature>
<proteinExistence type="inferred from homology"/>
<gene>
    <name evidence="8" type="ORF">SAMN05446037_1009124</name>
</gene>
<dbReference type="Proteomes" id="UP000198304">
    <property type="component" value="Unassembled WGS sequence"/>
</dbReference>
<accession>A0A239E863</accession>
<evidence type="ECO:0000256" key="1">
    <source>
        <dbReference type="ARBA" id="ARBA00004651"/>
    </source>
</evidence>
<evidence type="ECO:0000313" key="8">
    <source>
        <dbReference type="EMBL" id="SNS40940.1"/>
    </source>
</evidence>
<evidence type="ECO:0000256" key="6">
    <source>
        <dbReference type="ARBA" id="ARBA00023136"/>
    </source>
</evidence>
<evidence type="ECO:0000256" key="2">
    <source>
        <dbReference type="ARBA" id="ARBA00005262"/>
    </source>
</evidence>
<dbReference type="InterPro" id="IPR052518">
    <property type="entry name" value="CHR_Transporter"/>
</dbReference>
<dbReference type="GO" id="GO:0005886">
    <property type="term" value="C:plasma membrane"/>
    <property type="evidence" value="ECO:0007669"/>
    <property type="project" value="UniProtKB-SubCell"/>
</dbReference>
<dbReference type="InterPro" id="IPR003370">
    <property type="entry name" value="Chromate_transpt"/>
</dbReference>
<organism evidence="8 9">
    <name type="scientific">Anaerovirgula multivorans</name>
    <dbReference type="NCBI Taxonomy" id="312168"/>
    <lineage>
        <taxon>Bacteria</taxon>
        <taxon>Bacillati</taxon>
        <taxon>Bacillota</taxon>
        <taxon>Clostridia</taxon>
        <taxon>Peptostreptococcales</taxon>
        <taxon>Natronincolaceae</taxon>
        <taxon>Anaerovirgula</taxon>
    </lineage>
</organism>
<dbReference type="RefSeq" id="WP_242975104.1">
    <property type="nucleotide sequence ID" value="NZ_FZOJ01000009.1"/>
</dbReference>
<name>A0A239E863_9FIRM</name>
<evidence type="ECO:0000313" key="9">
    <source>
        <dbReference type="Proteomes" id="UP000198304"/>
    </source>
</evidence>
<dbReference type="PANTHER" id="PTHR43663:SF2">
    <property type="entry name" value="CHROMATE TRANSPORT PROTEIN-RELATED"/>
    <property type="match status" value="1"/>
</dbReference>
<sequence>MKRRILKLFIIFLKIGAFTFGGGYAMIPLIEKEVVEKNNWIEKEEFLDSLAACQSVPGALAVNNAVYIGYKLEGLLGALAAALGVILPSFFIILIIAAIFTTIKSYSIVNAIFIGIRACVVALIATAGLRLLKDMKKKNMFMVSMIVISFISIAVFNINPFIIVVVSSVAGIVKNRLIKNKRKRANHDIF</sequence>
<feature type="transmembrane region" description="Helical" evidence="7">
    <location>
        <begin position="141"/>
        <end position="173"/>
    </location>
</feature>
<keyword evidence="4 7" id="KW-0812">Transmembrane</keyword>
<feature type="transmembrane region" description="Helical" evidence="7">
    <location>
        <begin position="75"/>
        <end position="101"/>
    </location>
</feature>
<keyword evidence="6 7" id="KW-0472">Membrane</keyword>
<evidence type="ECO:0000256" key="3">
    <source>
        <dbReference type="ARBA" id="ARBA00022475"/>
    </source>
</evidence>
<feature type="transmembrane region" description="Helical" evidence="7">
    <location>
        <begin position="9"/>
        <end position="30"/>
    </location>
</feature>